<sequence length="655" mass="74702">MSRALAVDSIILERDQVRRVVSIRPEISQIVLQGSLGEEFVLRIDDFQQRFAQGQYRRSYGPTVSAVQPMPVRNLTQTERGGLDQRLKLLEYIKEARRDGCSWTATIERLQAHCVEQNLPLPSIRTIQRWRKSSALAGSTDQLAPRFSARGNKRRMQTPDDLDFEETVVDEIMRSYFHTDKFNVTQITKLVNDQCRARAAQRNTRFRGISRRSVSRRIRELEQTLIAPGRVSKATYDQEMRAAIRKLLVERPYERVEVDATPLDIFCCDVHGKLIGRANCYVGIDVASGGVVMVKCCIAKPSQDFVLSALEFCFSPKGEAFSQRYDLNHPWLVPAAIETMVLDNAQEHHGGLVLSALRYLNTTIDYPMAGKPQAKPFIERFFGTLKAGLINTLPGSTKSQSKFERDPIGRAMKERLYTVQELEALIIKWVADVYMQTPSQRLEYRFEPGCSPARAMELLKQRYVLIPPPDPEEFRNACLRYNVDELTLSREGVCYQTMTYNSPELSKLYQRRGQKTKVKVRFNPLDCRSVFVVDPSDAGVLIEAHNRLTGMPLISFEEARKIRRALRKSDAELSGENYQIEHMQMLRGIRERAAGGRMKDQNRAARSLEREEKRLEAQRQEPPRPVVEAITETPSSVATLTAAPRRKKSGQGDAE</sequence>
<keyword evidence="4" id="KW-1185">Reference proteome</keyword>
<dbReference type="Pfam" id="PF09299">
    <property type="entry name" value="Mu-transpos_C"/>
    <property type="match status" value="1"/>
</dbReference>
<dbReference type="EMBL" id="FNRV01000001">
    <property type="protein sequence ID" value="SEC73280.1"/>
    <property type="molecule type" value="Genomic_DNA"/>
</dbReference>
<name>A0ABY0Y128_9PSED</name>
<comment type="caution">
    <text evidence="3">The sequence shown here is derived from an EMBL/GenBank/DDBJ whole genome shotgun (WGS) entry which is preliminary data.</text>
</comment>
<feature type="region of interest" description="Disordered" evidence="1">
    <location>
        <begin position="592"/>
        <end position="655"/>
    </location>
</feature>
<evidence type="ECO:0000313" key="4">
    <source>
        <dbReference type="Proteomes" id="UP000199665"/>
    </source>
</evidence>
<dbReference type="SUPFAM" id="SSF53098">
    <property type="entry name" value="Ribonuclease H-like"/>
    <property type="match status" value="1"/>
</dbReference>
<evidence type="ECO:0000259" key="2">
    <source>
        <dbReference type="PROSITE" id="PS50994"/>
    </source>
</evidence>
<dbReference type="InterPro" id="IPR012337">
    <property type="entry name" value="RNaseH-like_sf"/>
</dbReference>
<dbReference type="Proteomes" id="UP000199665">
    <property type="component" value="Unassembled WGS sequence"/>
</dbReference>
<dbReference type="InterPro" id="IPR015378">
    <property type="entry name" value="Transposase-like_Mu_C"/>
</dbReference>
<organism evidence="3 4">
    <name type="scientific">Pseudomonas mohnii</name>
    <dbReference type="NCBI Taxonomy" id="395600"/>
    <lineage>
        <taxon>Bacteria</taxon>
        <taxon>Pseudomonadati</taxon>
        <taxon>Pseudomonadota</taxon>
        <taxon>Gammaproteobacteria</taxon>
        <taxon>Pseudomonadales</taxon>
        <taxon>Pseudomonadaceae</taxon>
        <taxon>Pseudomonas</taxon>
    </lineage>
</organism>
<proteinExistence type="predicted"/>
<dbReference type="InterPro" id="IPR001584">
    <property type="entry name" value="Integrase_cat-core"/>
</dbReference>
<evidence type="ECO:0000313" key="3">
    <source>
        <dbReference type="EMBL" id="SEC73280.1"/>
    </source>
</evidence>
<gene>
    <name evidence="3" type="ORF">SAMN05216205_3114</name>
</gene>
<dbReference type="PROSITE" id="PS50994">
    <property type="entry name" value="INTEGRASE"/>
    <property type="match status" value="1"/>
</dbReference>
<dbReference type="RefSeq" id="WP_090466230.1">
    <property type="nucleotide sequence ID" value="NZ_FNRV01000001.1"/>
</dbReference>
<feature type="compositionally biased region" description="Basic and acidic residues" evidence="1">
    <location>
        <begin position="592"/>
        <end position="622"/>
    </location>
</feature>
<evidence type="ECO:0000256" key="1">
    <source>
        <dbReference type="SAM" id="MobiDB-lite"/>
    </source>
</evidence>
<dbReference type="InterPro" id="IPR036397">
    <property type="entry name" value="RNaseH_sf"/>
</dbReference>
<feature type="domain" description="Integrase catalytic" evidence="2">
    <location>
        <begin position="248"/>
        <end position="446"/>
    </location>
</feature>
<accession>A0ABY0Y128</accession>
<reference evidence="3 4" key="1">
    <citation type="submission" date="2016-10" db="EMBL/GenBank/DDBJ databases">
        <authorList>
            <person name="Varghese N."/>
            <person name="Submissions S."/>
        </authorList>
    </citation>
    <scope>NUCLEOTIDE SEQUENCE [LARGE SCALE GENOMIC DNA]</scope>
    <source>
        <strain evidence="3 4">DSM 18327</strain>
    </source>
</reference>
<protein>
    <submittedName>
        <fullName evidence="3">Mu transposase, C-terminal</fullName>
    </submittedName>
</protein>
<dbReference type="Gene3D" id="3.30.420.10">
    <property type="entry name" value="Ribonuclease H-like superfamily/Ribonuclease H"/>
    <property type="match status" value="1"/>
</dbReference>